<evidence type="ECO:0000256" key="11">
    <source>
        <dbReference type="PIRSR" id="PIRSR611150-2"/>
    </source>
</evidence>
<gene>
    <name evidence="13" type="ORF">PAC_17384</name>
</gene>
<evidence type="ECO:0000256" key="6">
    <source>
        <dbReference type="ARBA" id="ARBA00022729"/>
    </source>
</evidence>
<comment type="similarity">
    <text evidence="2 12">Belongs to the cutinase family.</text>
</comment>
<dbReference type="SUPFAM" id="SSF53474">
    <property type="entry name" value="alpha/beta-Hydrolases"/>
    <property type="match status" value="1"/>
</dbReference>
<comment type="function">
    <text evidence="12">Catalyzes the hydrolysis of complex carboxylic polyesters found in the cell wall of plants. Degrades cutin, a macromolecule that forms the structure of the plant cuticle.</text>
</comment>
<evidence type="ECO:0000256" key="9">
    <source>
        <dbReference type="ARBA" id="ARBA00034045"/>
    </source>
</evidence>
<dbReference type="SMART" id="SM01110">
    <property type="entry name" value="Cutinase"/>
    <property type="match status" value="1"/>
</dbReference>
<dbReference type="GO" id="GO:0050525">
    <property type="term" value="F:cutinase activity"/>
    <property type="evidence" value="ECO:0007669"/>
    <property type="project" value="UniProtKB-UniRule"/>
</dbReference>
<dbReference type="InterPro" id="IPR043579">
    <property type="entry name" value="CUTINASE_2"/>
</dbReference>
<sequence length="217" mass="22216">MQLPLAIITILPLAAASPLLPSILRSLFLRDLNSTTQNDLVDGSPCKELTVIFARGTDSPGNVGSSTGPPFFEAIAALIGTDNIAVQGLDYPATIIGFLEGGDTAGGTLMANLTTRAMTQCPDTKVVVSGYSQGGQEVHMAAKQLSPAVAAQVSSVVIFGDPDNGTAVGTIDPSKVLIICHSDDYICKGSIIVDADHLNYANDAGTAAAFVVKAAGL</sequence>
<dbReference type="PROSITE" id="PS00155">
    <property type="entry name" value="CUTINASE_1"/>
    <property type="match status" value="1"/>
</dbReference>
<comment type="subcellular location">
    <subcellularLocation>
        <location evidence="1 12">Secreted</location>
    </subcellularLocation>
</comment>
<proteinExistence type="inferred from homology"/>
<feature type="disulfide bond" evidence="11">
    <location>
        <begin position="46"/>
        <end position="121"/>
    </location>
</feature>
<evidence type="ECO:0000256" key="3">
    <source>
        <dbReference type="ARBA" id="ARBA00013095"/>
    </source>
</evidence>
<evidence type="ECO:0000256" key="8">
    <source>
        <dbReference type="ARBA" id="ARBA00023157"/>
    </source>
</evidence>
<dbReference type="InterPro" id="IPR043580">
    <property type="entry name" value="CUTINASE_1"/>
</dbReference>
<dbReference type="InterPro" id="IPR011150">
    <property type="entry name" value="Cutinase_monf"/>
</dbReference>
<dbReference type="Pfam" id="PF01083">
    <property type="entry name" value="Cutinase"/>
    <property type="match status" value="1"/>
</dbReference>
<dbReference type="PRINTS" id="PR00129">
    <property type="entry name" value="CUTINASE"/>
</dbReference>
<keyword evidence="8 11" id="KW-1015">Disulfide bond</keyword>
<comment type="catalytic activity">
    <reaction evidence="9 12">
        <text>cutin + H2O = cutin monomers.</text>
        <dbReference type="EC" id="3.1.1.74"/>
    </reaction>
</comment>
<dbReference type="InterPro" id="IPR000675">
    <property type="entry name" value="Cutinase/axe"/>
</dbReference>
<evidence type="ECO:0000256" key="1">
    <source>
        <dbReference type="ARBA" id="ARBA00004613"/>
    </source>
</evidence>
<dbReference type="AlphaFoldDB" id="A0A1L7XR53"/>
<dbReference type="PROSITE" id="PS00931">
    <property type="entry name" value="CUTINASE_2"/>
    <property type="match status" value="1"/>
</dbReference>
<keyword evidence="14" id="KW-1185">Reference proteome</keyword>
<keyword evidence="7 12" id="KW-0378">Hydrolase</keyword>
<reference evidence="13 14" key="1">
    <citation type="submission" date="2016-03" db="EMBL/GenBank/DDBJ databases">
        <authorList>
            <person name="Ploux O."/>
        </authorList>
    </citation>
    <scope>NUCLEOTIDE SEQUENCE [LARGE SCALE GENOMIC DNA]</scope>
    <source>
        <strain evidence="13 14">UAMH 11012</strain>
    </source>
</reference>
<feature type="disulfide bond" evidence="11">
    <location>
        <begin position="180"/>
        <end position="187"/>
    </location>
</feature>
<accession>A0A1L7XR53</accession>
<keyword evidence="6 12" id="KW-0732">Signal</keyword>
<feature type="chain" id="PRO_5011812285" description="Cutinase" evidence="12">
    <location>
        <begin position="17"/>
        <end position="217"/>
    </location>
</feature>
<evidence type="ECO:0000313" key="14">
    <source>
        <dbReference type="Proteomes" id="UP000184330"/>
    </source>
</evidence>
<keyword evidence="5 12" id="KW-0964">Secreted</keyword>
<evidence type="ECO:0000256" key="7">
    <source>
        <dbReference type="ARBA" id="ARBA00022801"/>
    </source>
</evidence>
<dbReference type="EMBL" id="FJOG01000044">
    <property type="protein sequence ID" value="CZR67485.1"/>
    <property type="molecule type" value="Genomic_DNA"/>
</dbReference>
<dbReference type="PANTHER" id="PTHR48250">
    <property type="entry name" value="CUTINASE 2-RELATED"/>
    <property type="match status" value="1"/>
</dbReference>
<feature type="signal peptide" evidence="12">
    <location>
        <begin position="1"/>
        <end position="16"/>
    </location>
</feature>
<evidence type="ECO:0000256" key="12">
    <source>
        <dbReference type="RuleBase" id="RU361263"/>
    </source>
</evidence>
<dbReference type="Gene3D" id="3.40.50.1820">
    <property type="entry name" value="alpha/beta hydrolase"/>
    <property type="match status" value="1"/>
</dbReference>
<organism evidence="13 14">
    <name type="scientific">Phialocephala subalpina</name>
    <dbReference type="NCBI Taxonomy" id="576137"/>
    <lineage>
        <taxon>Eukaryota</taxon>
        <taxon>Fungi</taxon>
        <taxon>Dikarya</taxon>
        <taxon>Ascomycota</taxon>
        <taxon>Pezizomycotina</taxon>
        <taxon>Leotiomycetes</taxon>
        <taxon>Helotiales</taxon>
        <taxon>Mollisiaceae</taxon>
        <taxon>Phialocephala</taxon>
        <taxon>Phialocephala fortinii species complex</taxon>
    </lineage>
</organism>
<evidence type="ECO:0000256" key="2">
    <source>
        <dbReference type="ARBA" id="ARBA00007534"/>
    </source>
</evidence>
<evidence type="ECO:0000256" key="5">
    <source>
        <dbReference type="ARBA" id="ARBA00022525"/>
    </source>
</evidence>
<feature type="active site" evidence="10">
    <location>
        <position position="184"/>
    </location>
</feature>
<evidence type="ECO:0000256" key="4">
    <source>
        <dbReference type="ARBA" id="ARBA00022487"/>
    </source>
</evidence>
<dbReference type="InterPro" id="IPR029058">
    <property type="entry name" value="AB_hydrolase_fold"/>
</dbReference>
<dbReference type="STRING" id="576137.A0A1L7XR53"/>
<dbReference type="EC" id="3.1.1.74" evidence="3 12"/>
<protein>
    <recommendedName>
        <fullName evidence="3 12">Cutinase</fullName>
        <ecNumber evidence="3 12">3.1.1.74</ecNumber>
    </recommendedName>
</protein>
<keyword evidence="4 12" id="KW-0719">Serine esterase</keyword>
<dbReference type="OrthoDB" id="2975078at2759"/>
<evidence type="ECO:0000256" key="10">
    <source>
        <dbReference type="PIRSR" id="PIRSR611150-1"/>
    </source>
</evidence>
<name>A0A1L7XR53_9HELO</name>
<feature type="active site" description="Nucleophile" evidence="10">
    <location>
        <position position="132"/>
    </location>
</feature>
<dbReference type="GO" id="GO:0016052">
    <property type="term" value="P:carbohydrate catabolic process"/>
    <property type="evidence" value="ECO:0007669"/>
    <property type="project" value="TreeGrafter"/>
</dbReference>
<feature type="active site" description="Proton donor/acceptor" evidence="10">
    <location>
        <position position="197"/>
    </location>
</feature>
<evidence type="ECO:0000313" key="13">
    <source>
        <dbReference type="EMBL" id="CZR67485.1"/>
    </source>
</evidence>
<dbReference type="PANTHER" id="PTHR48250:SF2">
    <property type="entry name" value="CUTINASE"/>
    <property type="match status" value="1"/>
</dbReference>
<dbReference type="Proteomes" id="UP000184330">
    <property type="component" value="Unassembled WGS sequence"/>
</dbReference>
<dbReference type="GO" id="GO:0005576">
    <property type="term" value="C:extracellular region"/>
    <property type="evidence" value="ECO:0007669"/>
    <property type="project" value="UniProtKB-SubCell"/>
</dbReference>